<evidence type="ECO:0000256" key="1">
    <source>
        <dbReference type="SAM" id="MobiDB-lite"/>
    </source>
</evidence>
<evidence type="ECO:0000313" key="2">
    <source>
        <dbReference type="EMBL" id="CZR66702.1"/>
    </source>
</evidence>
<feature type="region of interest" description="Disordered" evidence="1">
    <location>
        <begin position="27"/>
        <end position="54"/>
    </location>
</feature>
<accession>A0A1L7XNV1</accession>
<organism evidence="2 3">
    <name type="scientific">Phialocephala subalpina</name>
    <dbReference type="NCBI Taxonomy" id="576137"/>
    <lineage>
        <taxon>Eukaryota</taxon>
        <taxon>Fungi</taxon>
        <taxon>Dikarya</taxon>
        <taxon>Ascomycota</taxon>
        <taxon>Pezizomycotina</taxon>
        <taxon>Leotiomycetes</taxon>
        <taxon>Helotiales</taxon>
        <taxon>Mollisiaceae</taxon>
        <taxon>Phialocephala</taxon>
        <taxon>Phialocephala fortinii species complex</taxon>
    </lineage>
</organism>
<keyword evidence="3" id="KW-1185">Reference proteome</keyword>
<name>A0A1L7XNV1_9HELO</name>
<dbReference type="AlphaFoldDB" id="A0A1L7XNV1"/>
<evidence type="ECO:0000313" key="3">
    <source>
        <dbReference type="Proteomes" id="UP000184330"/>
    </source>
</evidence>
<reference evidence="2 3" key="1">
    <citation type="submission" date="2016-03" db="EMBL/GenBank/DDBJ databases">
        <authorList>
            <person name="Ploux O."/>
        </authorList>
    </citation>
    <scope>NUCLEOTIDE SEQUENCE [LARGE SCALE GENOMIC DNA]</scope>
    <source>
        <strain evidence="2 3">UAMH 11012</strain>
    </source>
</reference>
<proteinExistence type="predicted"/>
<dbReference type="Proteomes" id="UP000184330">
    <property type="component" value="Unassembled WGS sequence"/>
</dbReference>
<gene>
    <name evidence="2" type="ORF">PAC_16603</name>
</gene>
<protein>
    <submittedName>
        <fullName evidence="2">Uncharacterized protein</fullName>
    </submittedName>
</protein>
<dbReference type="EMBL" id="FJOG01000039">
    <property type="protein sequence ID" value="CZR66702.1"/>
    <property type="molecule type" value="Genomic_DNA"/>
</dbReference>
<sequence>MPTSTIFSGITDNAITMSKQLEHIHVRDNKSESGTPNKQPKVSGPGSYVLETRNDDSGHLGKKIRVLLINWDGIEDFYHRKAGLVGVCLWWFCSASSLTYFCVPSSGLSYALHTMIEE</sequence>